<dbReference type="GeneID" id="64696372"/>
<reference evidence="2" key="1">
    <citation type="journal article" date="2020" name="New Phytol.">
        <title>Comparative genomics reveals dynamic genome evolution in host specialist ectomycorrhizal fungi.</title>
        <authorList>
            <person name="Lofgren L.A."/>
            <person name="Nguyen N.H."/>
            <person name="Vilgalys R."/>
            <person name="Ruytinx J."/>
            <person name="Liao H.L."/>
            <person name="Branco S."/>
            <person name="Kuo A."/>
            <person name="LaButti K."/>
            <person name="Lipzen A."/>
            <person name="Andreopoulos W."/>
            <person name="Pangilinan J."/>
            <person name="Riley R."/>
            <person name="Hundley H."/>
            <person name="Na H."/>
            <person name="Barry K."/>
            <person name="Grigoriev I.V."/>
            <person name="Stajich J.E."/>
            <person name="Kennedy P.G."/>
        </authorList>
    </citation>
    <scope>NUCLEOTIDE SEQUENCE</scope>
    <source>
        <strain evidence="2">FC423</strain>
    </source>
</reference>
<comment type="caution">
    <text evidence="2">The sequence shown here is derived from an EMBL/GenBank/DDBJ whole genome shotgun (WGS) entry which is preliminary data.</text>
</comment>
<sequence>MQLTSRRIRMIVEVEIKVQCVLTRNVVQLKEHFQVGTDLKHENIPFDPNDVFRAYSASEGQGQTSNNDNHKIKVIVDLSGNTSTEPKKSIGRPSHDFNNWKLHQSAFYSWGLDDDLHRSASASWSQNRGINQDIGKRLRHAQHSRTTLEDLAQELNIDILAISDVPARLQAPGQPKPGLNKPSQAQAQVMACPRPGPRLQFWKA</sequence>
<evidence type="ECO:0000313" key="3">
    <source>
        <dbReference type="Proteomes" id="UP000823399"/>
    </source>
</evidence>
<dbReference type="RefSeq" id="XP_041288505.1">
    <property type="nucleotide sequence ID" value="XM_041434113.1"/>
</dbReference>
<dbReference type="Proteomes" id="UP000823399">
    <property type="component" value="Unassembled WGS sequence"/>
</dbReference>
<gene>
    <name evidence="2" type="ORF">F5147DRAFT_656407</name>
</gene>
<feature type="region of interest" description="Disordered" evidence="1">
    <location>
        <begin position="169"/>
        <end position="192"/>
    </location>
</feature>
<proteinExistence type="predicted"/>
<organism evidence="2 3">
    <name type="scientific">Suillus discolor</name>
    <dbReference type="NCBI Taxonomy" id="1912936"/>
    <lineage>
        <taxon>Eukaryota</taxon>
        <taxon>Fungi</taxon>
        <taxon>Dikarya</taxon>
        <taxon>Basidiomycota</taxon>
        <taxon>Agaricomycotina</taxon>
        <taxon>Agaricomycetes</taxon>
        <taxon>Agaricomycetidae</taxon>
        <taxon>Boletales</taxon>
        <taxon>Suillineae</taxon>
        <taxon>Suillaceae</taxon>
        <taxon>Suillus</taxon>
    </lineage>
</organism>
<dbReference type="EMBL" id="JABBWM010000066">
    <property type="protein sequence ID" value="KAG2097275.1"/>
    <property type="molecule type" value="Genomic_DNA"/>
</dbReference>
<name>A0A9P7JPY9_9AGAM</name>
<evidence type="ECO:0000313" key="2">
    <source>
        <dbReference type="EMBL" id="KAG2097275.1"/>
    </source>
</evidence>
<accession>A0A9P7JPY9</accession>
<evidence type="ECO:0000256" key="1">
    <source>
        <dbReference type="SAM" id="MobiDB-lite"/>
    </source>
</evidence>
<dbReference type="AlphaFoldDB" id="A0A9P7JPY9"/>
<keyword evidence="3" id="KW-1185">Reference proteome</keyword>
<protein>
    <submittedName>
        <fullName evidence="2">Uncharacterized protein</fullName>
    </submittedName>
</protein>